<keyword evidence="2" id="KW-1185">Reference proteome</keyword>
<comment type="caution">
    <text evidence="1">The sequence shown here is derived from an EMBL/GenBank/DDBJ whole genome shotgun (WGS) entry which is preliminary data.</text>
</comment>
<protein>
    <submittedName>
        <fullName evidence="1">Uncharacterized protein</fullName>
    </submittedName>
</protein>
<name>A0ACB8SZW9_9AGAM</name>
<evidence type="ECO:0000313" key="1">
    <source>
        <dbReference type="EMBL" id="KAI0061421.1"/>
    </source>
</evidence>
<dbReference type="Proteomes" id="UP000814140">
    <property type="component" value="Unassembled WGS sequence"/>
</dbReference>
<sequence>MFSYALLSTVRSLARSPYRLFSSSSVLGFPKLKTHSGTKKRWRALPSGLFKRPQAGHSHMNVSKRPGRKNRLGLTAYSNAGQTPKLKKLMPYS</sequence>
<reference evidence="1" key="2">
    <citation type="journal article" date="2022" name="New Phytol.">
        <title>Evolutionary transition to the ectomycorrhizal habit in the genomes of a hyperdiverse lineage of mushroom-forming fungi.</title>
        <authorList>
            <person name="Looney B."/>
            <person name="Miyauchi S."/>
            <person name="Morin E."/>
            <person name="Drula E."/>
            <person name="Courty P.E."/>
            <person name="Kohler A."/>
            <person name="Kuo A."/>
            <person name="LaButti K."/>
            <person name="Pangilinan J."/>
            <person name="Lipzen A."/>
            <person name="Riley R."/>
            <person name="Andreopoulos W."/>
            <person name="He G."/>
            <person name="Johnson J."/>
            <person name="Nolan M."/>
            <person name="Tritt A."/>
            <person name="Barry K.W."/>
            <person name="Grigoriev I.V."/>
            <person name="Nagy L.G."/>
            <person name="Hibbett D."/>
            <person name="Henrissat B."/>
            <person name="Matheny P.B."/>
            <person name="Labbe J."/>
            <person name="Martin F.M."/>
        </authorList>
    </citation>
    <scope>NUCLEOTIDE SEQUENCE</scope>
    <source>
        <strain evidence="1">HHB10654</strain>
    </source>
</reference>
<dbReference type="EMBL" id="MU277212">
    <property type="protein sequence ID" value="KAI0061421.1"/>
    <property type="molecule type" value="Genomic_DNA"/>
</dbReference>
<accession>A0ACB8SZW9</accession>
<evidence type="ECO:0000313" key="2">
    <source>
        <dbReference type="Proteomes" id="UP000814140"/>
    </source>
</evidence>
<reference evidence="1" key="1">
    <citation type="submission" date="2021-03" db="EMBL/GenBank/DDBJ databases">
        <authorList>
            <consortium name="DOE Joint Genome Institute"/>
            <person name="Ahrendt S."/>
            <person name="Looney B.P."/>
            <person name="Miyauchi S."/>
            <person name="Morin E."/>
            <person name="Drula E."/>
            <person name="Courty P.E."/>
            <person name="Chicoki N."/>
            <person name="Fauchery L."/>
            <person name="Kohler A."/>
            <person name="Kuo A."/>
            <person name="Labutti K."/>
            <person name="Pangilinan J."/>
            <person name="Lipzen A."/>
            <person name="Riley R."/>
            <person name="Andreopoulos W."/>
            <person name="He G."/>
            <person name="Johnson J."/>
            <person name="Barry K.W."/>
            <person name="Grigoriev I.V."/>
            <person name="Nagy L."/>
            <person name="Hibbett D."/>
            <person name="Henrissat B."/>
            <person name="Matheny P.B."/>
            <person name="Labbe J."/>
            <person name="Martin F."/>
        </authorList>
    </citation>
    <scope>NUCLEOTIDE SEQUENCE</scope>
    <source>
        <strain evidence="1">HHB10654</strain>
    </source>
</reference>
<organism evidence="1 2">
    <name type="scientific">Artomyces pyxidatus</name>
    <dbReference type="NCBI Taxonomy" id="48021"/>
    <lineage>
        <taxon>Eukaryota</taxon>
        <taxon>Fungi</taxon>
        <taxon>Dikarya</taxon>
        <taxon>Basidiomycota</taxon>
        <taxon>Agaricomycotina</taxon>
        <taxon>Agaricomycetes</taxon>
        <taxon>Russulales</taxon>
        <taxon>Auriscalpiaceae</taxon>
        <taxon>Artomyces</taxon>
    </lineage>
</organism>
<proteinExistence type="predicted"/>
<gene>
    <name evidence="1" type="ORF">BV25DRAFT_1886685</name>
</gene>